<comment type="caution">
    <text evidence="1">The sequence shown here is derived from an EMBL/GenBank/DDBJ whole genome shotgun (WGS) entry which is preliminary data.</text>
</comment>
<proteinExistence type="predicted"/>
<evidence type="ECO:0000313" key="2">
    <source>
        <dbReference type="Proteomes" id="UP001060085"/>
    </source>
</evidence>
<sequence>MNCMTLGPVTRSQRKKAQIQEDNEMLVCMMEALNNKDGEFEYEESMELNYSFQFLLLIEPRVCVLDSINSRSSILCVWGFELKLQILNRGTSNQGGDLERGLDPILQAQEDSYHV</sequence>
<dbReference type="EMBL" id="CM044708">
    <property type="protein sequence ID" value="KAI5650139.1"/>
    <property type="molecule type" value="Genomic_DNA"/>
</dbReference>
<reference evidence="2" key="1">
    <citation type="journal article" date="2023" name="Nat. Plants">
        <title>Single-cell RNA sequencing provides a high-resolution roadmap for understanding the multicellular compartmentation of specialized metabolism.</title>
        <authorList>
            <person name="Sun S."/>
            <person name="Shen X."/>
            <person name="Li Y."/>
            <person name="Li Y."/>
            <person name="Wang S."/>
            <person name="Li R."/>
            <person name="Zhang H."/>
            <person name="Shen G."/>
            <person name="Guo B."/>
            <person name="Wei J."/>
            <person name="Xu J."/>
            <person name="St-Pierre B."/>
            <person name="Chen S."/>
            <person name="Sun C."/>
        </authorList>
    </citation>
    <scope>NUCLEOTIDE SEQUENCE [LARGE SCALE GENOMIC DNA]</scope>
</reference>
<name>A0ACB9ZRZ4_CATRO</name>
<dbReference type="Proteomes" id="UP001060085">
    <property type="component" value="Linkage Group LG08"/>
</dbReference>
<accession>A0ACB9ZRZ4</accession>
<organism evidence="1 2">
    <name type="scientific">Catharanthus roseus</name>
    <name type="common">Madagascar periwinkle</name>
    <name type="synonym">Vinca rosea</name>
    <dbReference type="NCBI Taxonomy" id="4058"/>
    <lineage>
        <taxon>Eukaryota</taxon>
        <taxon>Viridiplantae</taxon>
        <taxon>Streptophyta</taxon>
        <taxon>Embryophyta</taxon>
        <taxon>Tracheophyta</taxon>
        <taxon>Spermatophyta</taxon>
        <taxon>Magnoliopsida</taxon>
        <taxon>eudicotyledons</taxon>
        <taxon>Gunneridae</taxon>
        <taxon>Pentapetalae</taxon>
        <taxon>asterids</taxon>
        <taxon>lamiids</taxon>
        <taxon>Gentianales</taxon>
        <taxon>Apocynaceae</taxon>
        <taxon>Rauvolfioideae</taxon>
        <taxon>Vinceae</taxon>
        <taxon>Catharanthinae</taxon>
        <taxon>Catharanthus</taxon>
    </lineage>
</organism>
<keyword evidence="2" id="KW-1185">Reference proteome</keyword>
<evidence type="ECO:0000313" key="1">
    <source>
        <dbReference type="EMBL" id="KAI5650139.1"/>
    </source>
</evidence>
<protein>
    <submittedName>
        <fullName evidence="1">Uncharacterized protein</fullName>
    </submittedName>
</protein>
<gene>
    <name evidence="1" type="ORF">M9H77_36144</name>
</gene>